<keyword evidence="1 8" id="KW-0813">Transport</keyword>
<reference evidence="9 10" key="1">
    <citation type="submission" date="2018-05" db="EMBL/GenBank/DDBJ databases">
        <title>Draft genome of Methanospirillum stamsii Pt1.</title>
        <authorList>
            <person name="Dueholm M.S."/>
            <person name="Nielsen P.H."/>
            <person name="Bakmann L.F."/>
            <person name="Otzen D.E."/>
        </authorList>
    </citation>
    <scope>NUCLEOTIDE SEQUENCE [LARGE SCALE GENOMIC DNA]</scope>
    <source>
        <strain evidence="9 10">Pt1</strain>
    </source>
</reference>
<dbReference type="Proteomes" id="UP000245934">
    <property type="component" value="Unassembled WGS sequence"/>
</dbReference>
<comment type="function">
    <text evidence="8">Probably functions as a manganese efflux pump.</text>
</comment>
<dbReference type="AlphaFoldDB" id="A0A2V2NAZ7"/>
<dbReference type="OrthoDB" id="53356at2157"/>
<protein>
    <recommendedName>
        <fullName evidence="8">Putative manganese efflux pump MntP</fullName>
    </recommendedName>
</protein>
<dbReference type="PANTHER" id="PTHR35529:SF1">
    <property type="entry name" value="MANGANESE EFFLUX PUMP MNTP-RELATED"/>
    <property type="match status" value="1"/>
</dbReference>
<dbReference type="GO" id="GO:0005886">
    <property type="term" value="C:plasma membrane"/>
    <property type="evidence" value="ECO:0007669"/>
    <property type="project" value="UniProtKB-SubCell"/>
</dbReference>
<keyword evidence="7 8" id="KW-0464">Manganese</keyword>
<dbReference type="Pfam" id="PF02659">
    <property type="entry name" value="Mntp"/>
    <property type="match status" value="1"/>
</dbReference>
<evidence type="ECO:0000313" key="9">
    <source>
        <dbReference type="EMBL" id="PWR75920.1"/>
    </source>
</evidence>
<sequence>MELFITSFLIGIGLAMDCLAVSFAAGAHQKTSRLRAAAILALFFGGFQCGMTLLGWFLGSGFAEIINAYDNWVASGLLFIIGGKMVIEGIKDGEEESPDVFHILAIITLSIATSIDALAVGIGFAFLEIIPVIPAVIIGIVSGVMSVFGIYTGGKLGHILGKRVDILGGLILILIGIKILLEHS</sequence>
<gene>
    <name evidence="8" type="primary">mntP</name>
    <name evidence="9" type="ORF">DLD82_02335</name>
</gene>
<evidence type="ECO:0000256" key="8">
    <source>
        <dbReference type="HAMAP-Rule" id="MF_01521"/>
    </source>
</evidence>
<evidence type="ECO:0000313" key="10">
    <source>
        <dbReference type="Proteomes" id="UP000245934"/>
    </source>
</evidence>
<feature type="transmembrane region" description="Helical" evidence="8">
    <location>
        <begin position="71"/>
        <end position="87"/>
    </location>
</feature>
<comment type="subcellular location">
    <subcellularLocation>
        <location evidence="8">Cell membrane</location>
        <topology evidence="8">Multi-pass membrane protein</topology>
    </subcellularLocation>
</comment>
<dbReference type="PANTHER" id="PTHR35529">
    <property type="entry name" value="MANGANESE EFFLUX PUMP MNTP-RELATED"/>
    <property type="match status" value="1"/>
</dbReference>
<accession>A0A2V2NAZ7</accession>
<dbReference type="HAMAP" id="MF_01521">
    <property type="entry name" value="MntP_pump"/>
    <property type="match status" value="1"/>
</dbReference>
<dbReference type="GO" id="GO:0005384">
    <property type="term" value="F:manganese ion transmembrane transporter activity"/>
    <property type="evidence" value="ECO:0007669"/>
    <property type="project" value="UniProtKB-UniRule"/>
</dbReference>
<feature type="transmembrane region" description="Helical" evidence="8">
    <location>
        <begin position="6"/>
        <end position="25"/>
    </location>
</feature>
<proteinExistence type="inferred from homology"/>
<name>A0A2V2NAZ7_9EURY</name>
<feature type="transmembrane region" description="Helical" evidence="8">
    <location>
        <begin position="164"/>
        <end position="181"/>
    </location>
</feature>
<feature type="transmembrane region" description="Helical" evidence="8">
    <location>
        <begin position="99"/>
        <end position="126"/>
    </location>
</feature>
<organism evidence="9 10">
    <name type="scientific">Methanospirillum stamsii</name>
    <dbReference type="NCBI Taxonomy" id="1277351"/>
    <lineage>
        <taxon>Archaea</taxon>
        <taxon>Methanobacteriati</taxon>
        <taxon>Methanobacteriota</taxon>
        <taxon>Stenosarchaea group</taxon>
        <taxon>Methanomicrobia</taxon>
        <taxon>Methanomicrobiales</taxon>
        <taxon>Methanospirillaceae</taxon>
        <taxon>Methanospirillum</taxon>
    </lineage>
</organism>
<keyword evidence="3 8" id="KW-0812">Transmembrane</keyword>
<evidence type="ECO:0000256" key="4">
    <source>
        <dbReference type="ARBA" id="ARBA00022989"/>
    </source>
</evidence>
<dbReference type="EMBL" id="QGMZ01000006">
    <property type="protein sequence ID" value="PWR75920.1"/>
    <property type="molecule type" value="Genomic_DNA"/>
</dbReference>
<dbReference type="InterPro" id="IPR003810">
    <property type="entry name" value="Mntp/YtaF"/>
</dbReference>
<evidence type="ECO:0000256" key="5">
    <source>
        <dbReference type="ARBA" id="ARBA00023065"/>
    </source>
</evidence>
<keyword evidence="6 8" id="KW-0472">Membrane</keyword>
<dbReference type="InterPro" id="IPR022929">
    <property type="entry name" value="Put_MntP"/>
</dbReference>
<evidence type="ECO:0000256" key="2">
    <source>
        <dbReference type="ARBA" id="ARBA00022475"/>
    </source>
</evidence>
<dbReference type="RefSeq" id="WP_109939497.1">
    <property type="nucleotide sequence ID" value="NZ_CP176366.1"/>
</dbReference>
<keyword evidence="4 8" id="KW-1133">Transmembrane helix</keyword>
<evidence type="ECO:0000256" key="1">
    <source>
        <dbReference type="ARBA" id="ARBA00022448"/>
    </source>
</evidence>
<evidence type="ECO:0000256" key="6">
    <source>
        <dbReference type="ARBA" id="ARBA00023136"/>
    </source>
</evidence>
<dbReference type="GeneID" id="97607816"/>
<keyword evidence="5 8" id="KW-0406">Ion transport</keyword>
<keyword evidence="2 8" id="KW-1003">Cell membrane</keyword>
<comment type="similarity">
    <text evidence="8">Belongs to the MntP (TC 9.B.29) family.</text>
</comment>
<feature type="transmembrane region" description="Helical" evidence="8">
    <location>
        <begin position="37"/>
        <end position="59"/>
    </location>
</feature>
<evidence type="ECO:0000256" key="3">
    <source>
        <dbReference type="ARBA" id="ARBA00022692"/>
    </source>
</evidence>
<comment type="caution">
    <text evidence="9">The sequence shown here is derived from an EMBL/GenBank/DDBJ whole genome shotgun (WGS) entry which is preliminary data.</text>
</comment>
<evidence type="ECO:0000256" key="7">
    <source>
        <dbReference type="ARBA" id="ARBA00023211"/>
    </source>
</evidence>
<feature type="transmembrane region" description="Helical" evidence="8">
    <location>
        <begin position="132"/>
        <end position="152"/>
    </location>
</feature>
<keyword evidence="10" id="KW-1185">Reference proteome</keyword>